<dbReference type="Proteomes" id="UP000728185">
    <property type="component" value="Unassembled WGS sequence"/>
</dbReference>
<feature type="region of interest" description="Disordered" evidence="1">
    <location>
        <begin position="1003"/>
        <end position="1024"/>
    </location>
</feature>
<dbReference type="PANTHER" id="PTHR46576:SF1">
    <property type="entry name" value="BROMO ADJACENT HOMOLOGY DOMAIN-CONTAINING 1 PROTEIN"/>
    <property type="match status" value="1"/>
</dbReference>
<proteinExistence type="predicted"/>
<feature type="domain" description="BAH" evidence="2">
    <location>
        <begin position="838"/>
        <end position="953"/>
    </location>
</feature>
<feature type="compositionally biased region" description="Polar residues" evidence="1">
    <location>
        <begin position="1068"/>
        <end position="1084"/>
    </location>
</feature>
<feature type="region of interest" description="Disordered" evidence="1">
    <location>
        <begin position="943"/>
        <end position="989"/>
    </location>
</feature>
<dbReference type="InterPro" id="IPR043151">
    <property type="entry name" value="BAH_sf"/>
</dbReference>
<name>A0A8E0RYG1_9TREM</name>
<feature type="region of interest" description="Disordered" evidence="1">
    <location>
        <begin position="1040"/>
        <end position="1100"/>
    </location>
</feature>
<feature type="region of interest" description="Disordered" evidence="1">
    <location>
        <begin position="268"/>
        <end position="292"/>
    </location>
</feature>
<evidence type="ECO:0000313" key="3">
    <source>
        <dbReference type="EMBL" id="KAA0194088.1"/>
    </source>
</evidence>
<dbReference type="PROSITE" id="PS51038">
    <property type="entry name" value="BAH"/>
    <property type="match status" value="1"/>
</dbReference>
<evidence type="ECO:0000259" key="2">
    <source>
        <dbReference type="PROSITE" id="PS51038"/>
    </source>
</evidence>
<dbReference type="PANTHER" id="PTHR46576">
    <property type="entry name" value="BROMO ADJACENT HOMOLOGY DOMAIN-CONTAINING 1 PROTEIN"/>
    <property type="match status" value="1"/>
</dbReference>
<accession>A0A8E0RYG1</accession>
<feature type="region of interest" description="Disordered" evidence="1">
    <location>
        <begin position="101"/>
        <end position="175"/>
    </location>
</feature>
<dbReference type="EMBL" id="LUCM01004623">
    <property type="protein sequence ID" value="KAA0194088.1"/>
    <property type="molecule type" value="Genomic_DNA"/>
</dbReference>
<dbReference type="Gene3D" id="2.30.30.490">
    <property type="match status" value="1"/>
</dbReference>
<dbReference type="GO" id="GO:0005677">
    <property type="term" value="C:chromatin silencing complex"/>
    <property type="evidence" value="ECO:0007669"/>
    <property type="project" value="TreeGrafter"/>
</dbReference>
<reference evidence="3" key="1">
    <citation type="submission" date="2019-05" db="EMBL/GenBank/DDBJ databases">
        <title>Annotation for the trematode Fasciolopsis buski.</title>
        <authorList>
            <person name="Choi Y.-J."/>
        </authorList>
    </citation>
    <scope>NUCLEOTIDE SEQUENCE</scope>
    <source>
        <strain evidence="3">HT</strain>
        <tissue evidence="3">Whole worm</tissue>
    </source>
</reference>
<dbReference type="InterPro" id="IPR001025">
    <property type="entry name" value="BAH_dom"/>
</dbReference>
<protein>
    <submittedName>
        <fullName evidence="3">Bromo adjacent domain-containing 1 protein</fullName>
    </submittedName>
</protein>
<dbReference type="GO" id="GO:0000976">
    <property type="term" value="F:transcription cis-regulatory region binding"/>
    <property type="evidence" value="ECO:0007669"/>
    <property type="project" value="TreeGrafter"/>
</dbReference>
<dbReference type="InterPro" id="IPR053032">
    <property type="entry name" value="BAH_domain-containing"/>
</dbReference>
<feature type="compositionally biased region" description="Basic and acidic residues" evidence="1">
    <location>
        <begin position="268"/>
        <end position="281"/>
    </location>
</feature>
<sequence length="1331" mass="143679">MRTRMTNNVRKQALHALKPQRSKAESCPVGVTNTREVVRKKSRKSNKRAKKNGRIAKYKELHAVGRRSSSQFVTYSQDGRLFYDLYARYTPYATSIKAANATPSASTPDMGSTHSSSKRQPLSSISSRTSLTKVVPTKTRSASRRRSAITKEENGISLSRDISQRRDKKADTRGRFVRAIPAKHSKQNSRSKKESAKIRLQRKLKRELGVDVIPKIQAVSKRLASINAVAIINAVTRDGSKRLVTTVKSTATPRRDSTDTMPCVESKVERAQEDASVHSDDALTEPMSQSPSALAGSKSVLVASTSPPTPVLCTSLPFISKNKIIQTPRKTRKSCPTLTPVISEHQTSPPENTPSTSTPCQELVSTRPQTSTMESYHTEQLIPLGPSGFGFQQITTQVIRYAQPDCSMLVNTRPVAAQVSQPISAANPTTVPVTIRPPGDLCQSVHAPNLFNNNRAHTLLSNIALPMLTPMPTLNTWPTLLHPYTHVAQPLHAQLPQPNSTVFIPSFIPIPTQFHCSLVPSVFHPQLDRPPTLLPPPAAPLPPPPPAPPTLVPSPMCNLPTVQPTMAPPFSIVRSVPPTLYCTVSPPPFPLRDSTVPLHTPVHAITAHTASSLGLQLPVCNQPVFASSTPHTVSISLPPLSQDTNLVPTSTLIPSHCPLNAFNLSTLTVPSPTTLSQIDGHVRQPDPPKTSVETNTGSSVSVTLLHPADSHGTSTSVPMASVINDSVLNSDTSALIAPSSPALSSSKFEQNTMTTNSLLCIPPTTLPSPETTSLVQNQSSLEPPKVAPEPVVLCPVDGSQNAWQWEGNSYTKAVFCRSDGLPVVRTCYPAIRHRRDGMVIQERDCVLLCSGPDRSNPPHVAKITALFEDSTNSETKMMSLLWYYRPEHVGCSRGNLVPNELYASRHCDTNPVDCIEDKAYVLTASAFARYMARLKYRQTSYPRPPLHRVVPPRPRTSPFTLESVTGEGKNPAEHKPTEQTIESDEVPDSVNPANVFLCRENSNKQTTHHVPSKPCSPKQTTADFADPPILDQVELIEPEKTPQVAQASSTEPSPANSPSLCICLPDSPSLSNQTADVDPSTHSQKCPDGAENSVSPTAPCTSPVITLNNAISPDRNMVSSGNSSVNDRASTPLKAREPAPVSESSVCSPPKLPHCTDISYVYRQPSLTGHTSNMDLLGSHATTVASSMLLQPISCTVSQINPAWIPPNSMMPLLESSILETSADLSVNWAEHGEQIALSLDCRNAKPLGMIPAVPHPSNNVTDSLGQIHPSLPNAASTMTWSSPLVDRPVATTDLFGHTQLPILCPGAAATASTSTVANSHESETPRLVIL</sequence>
<dbReference type="Pfam" id="PF01426">
    <property type="entry name" value="BAH"/>
    <property type="match status" value="1"/>
</dbReference>
<gene>
    <name evidence="3" type="ORF">FBUS_05749</name>
</gene>
<feature type="compositionally biased region" description="Basic and acidic residues" evidence="1">
    <location>
        <begin position="162"/>
        <end position="174"/>
    </location>
</feature>
<feature type="compositionally biased region" description="Polar residues" evidence="1">
    <location>
        <begin position="101"/>
        <end position="132"/>
    </location>
</feature>
<feature type="compositionally biased region" description="Polar residues" evidence="1">
    <location>
        <begin position="1043"/>
        <end position="1059"/>
    </location>
</feature>
<feature type="region of interest" description="Disordered" evidence="1">
    <location>
        <begin position="1112"/>
        <end position="1147"/>
    </location>
</feature>
<dbReference type="GO" id="GO:0003682">
    <property type="term" value="F:chromatin binding"/>
    <property type="evidence" value="ECO:0007669"/>
    <property type="project" value="InterPro"/>
</dbReference>
<dbReference type="OrthoDB" id="6271443at2759"/>
<evidence type="ECO:0000313" key="4">
    <source>
        <dbReference type="Proteomes" id="UP000728185"/>
    </source>
</evidence>
<evidence type="ECO:0000256" key="1">
    <source>
        <dbReference type="SAM" id="MobiDB-lite"/>
    </source>
</evidence>
<keyword evidence="4" id="KW-1185">Reference proteome</keyword>
<feature type="region of interest" description="Disordered" evidence="1">
    <location>
        <begin position="675"/>
        <end position="698"/>
    </location>
</feature>
<organism evidence="3 4">
    <name type="scientific">Fasciolopsis buskii</name>
    <dbReference type="NCBI Taxonomy" id="27845"/>
    <lineage>
        <taxon>Eukaryota</taxon>
        <taxon>Metazoa</taxon>
        <taxon>Spiralia</taxon>
        <taxon>Lophotrochozoa</taxon>
        <taxon>Platyhelminthes</taxon>
        <taxon>Trematoda</taxon>
        <taxon>Digenea</taxon>
        <taxon>Plagiorchiida</taxon>
        <taxon>Echinostomata</taxon>
        <taxon>Echinostomatoidea</taxon>
        <taxon>Fasciolidae</taxon>
        <taxon>Fasciolopsis</taxon>
    </lineage>
</organism>
<dbReference type="GO" id="GO:0045892">
    <property type="term" value="P:negative regulation of DNA-templated transcription"/>
    <property type="evidence" value="ECO:0007669"/>
    <property type="project" value="TreeGrafter"/>
</dbReference>
<comment type="caution">
    <text evidence="3">The sequence shown here is derived from an EMBL/GenBank/DDBJ whole genome shotgun (WGS) entry which is preliminary data.</text>
</comment>
<dbReference type="GO" id="GO:0031507">
    <property type="term" value="P:heterochromatin formation"/>
    <property type="evidence" value="ECO:0007669"/>
    <property type="project" value="TreeGrafter"/>
</dbReference>
<feature type="compositionally biased region" description="Low complexity" evidence="1">
    <location>
        <begin position="347"/>
        <end position="359"/>
    </location>
</feature>
<feature type="region of interest" description="Disordered" evidence="1">
    <location>
        <begin position="340"/>
        <end position="362"/>
    </location>
</feature>
<feature type="compositionally biased region" description="Polar residues" evidence="1">
    <location>
        <begin position="1112"/>
        <end position="1129"/>
    </location>
</feature>